<gene>
    <name evidence="1" type="ORF">Zmor_002177</name>
</gene>
<keyword evidence="2" id="KW-1185">Reference proteome</keyword>
<reference evidence="1" key="1">
    <citation type="journal article" date="2023" name="G3 (Bethesda)">
        <title>Whole genome assemblies of Zophobas morio and Tenebrio molitor.</title>
        <authorList>
            <person name="Kaur S."/>
            <person name="Stinson S.A."/>
            <person name="diCenzo G.C."/>
        </authorList>
    </citation>
    <scope>NUCLEOTIDE SEQUENCE</scope>
    <source>
        <strain evidence="1">QUZm001</strain>
    </source>
</reference>
<sequence length="126" mass="14635">MDLKKKIDDFRQLMAHRKFQRNNGTKIKMAWTALVKAEEGLPAYQANITVTLGVSISIIEQRRVNCHPRRRVLFIPDDVETYDSDGNTIEINFTADSKIPNTQIMFATVGERMEFEVAYRTFMGYR</sequence>
<accession>A0AA38J416</accession>
<name>A0AA38J416_9CUCU</name>
<dbReference type="AlphaFoldDB" id="A0AA38J416"/>
<dbReference type="EMBL" id="JALNTZ010000001">
    <property type="protein sequence ID" value="KAJ3666745.1"/>
    <property type="molecule type" value="Genomic_DNA"/>
</dbReference>
<protein>
    <submittedName>
        <fullName evidence="1">Uncharacterized protein</fullName>
    </submittedName>
</protein>
<evidence type="ECO:0000313" key="2">
    <source>
        <dbReference type="Proteomes" id="UP001168821"/>
    </source>
</evidence>
<dbReference type="Proteomes" id="UP001168821">
    <property type="component" value="Unassembled WGS sequence"/>
</dbReference>
<evidence type="ECO:0000313" key="1">
    <source>
        <dbReference type="EMBL" id="KAJ3666745.1"/>
    </source>
</evidence>
<proteinExistence type="predicted"/>
<comment type="caution">
    <text evidence="1">The sequence shown here is derived from an EMBL/GenBank/DDBJ whole genome shotgun (WGS) entry which is preliminary data.</text>
</comment>
<organism evidence="1 2">
    <name type="scientific">Zophobas morio</name>
    <dbReference type="NCBI Taxonomy" id="2755281"/>
    <lineage>
        <taxon>Eukaryota</taxon>
        <taxon>Metazoa</taxon>
        <taxon>Ecdysozoa</taxon>
        <taxon>Arthropoda</taxon>
        <taxon>Hexapoda</taxon>
        <taxon>Insecta</taxon>
        <taxon>Pterygota</taxon>
        <taxon>Neoptera</taxon>
        <taxon>Endopterygota</taxon>
        <taxon>Coleoptera</taxon>
        <taxon>Polyphaga</taxon>
        <taxon>Cucujiformia</taxon>
        <taxon>Tenebrionidae</taxon>
        <taxon>Zophobas</taxon>
    </lineage>
</organism>